<organism evidence="1">
    <name type="scientific">Anguilla anguilla</name>
    <name type="common">European freshwater eel</name>
    <name type="synonym">Muraena anguilla</name>
    <dbReference type="NCBI Taxonomy" id="7936"/>
    <lineage>
        <taxon>Eukaryota</taxon>
        <taxon>Metazoa</taxon>
        <taxon>Chordata</taxon>
        <taxon>Craniata</taxon>
        <taxon>Vertebrata</taxon>
        <taxon>Euteleostomi</taxon>
        <taxon>Actinopterygii</taxon>
        <taxon>Neopterygii</taxon>
        <taxon>Teleostei</taxon>
        <taxon>Anguilliformes</taxon>
        <taxon>Anguillidae</taxon>
        <taxon>Anguilla</taxon>
    </lineage>
</organism>
<dbReference type="AlphaFoldDB" id="A0A0E9TBG3"/>
<proteinExistence type="predicted"/>
<accession>A0A0E9TBG3</accession>
<reference evidence="1" key="2">
    <citation type="journal article" date="2015" name="Fish Shellfish Immunol.">
        <title>Early steps in the European eel (Anguilla anguilla)-Vibrio vulnificus interaction in the gills: Role of the RtxA13 toxin.</title>
        <authorList>
            <person name="Callol A."/>
            <person name="Pajuelo D."/>
            <person name="Ebbesson L."/>
            <person name="Teles M."/>
            <person name="MacKenzie S."/>
            <person name="Amaro C."/>
        </authorList>
    </citation>
    <scope>NUCLEOTIDE SEQUENCE</scope>
</reference>
<reference evidence="1" key="1">
    <citation type="submission" date="2014-11" db="EMBL/GenBank/DDBJ databases">
        <authorList>
            <person name="Amaro Gonzalez C."/>
        </authorList>
    </citation>
    <scope>NUCLEOTIDE SEQUENCE</scope>
</reference>
<name>A0A0E9TBG3_ANGAN</name>
<evidence type="ECO:0000313" key="1">
    <source>
        <dbReference type="EMBL" id="JAH50752.1"/>
    </source>
</evidence>
<dbReference type="EMBL" id="GBXM01057825">
    <property type="protein sequence ID" value="JAH50752.1"/>
    <property type="molecule type" value="Transcribed_RNA"/>
</dbReference>
<sequence length="30" mass="3381">MRLLMTEKSKTPSYAVLAPLLSEDVSIFCH</sequence>
<protein>
    <submittedName>
        <fullName evidence="1">Uncharacterized protein</fullName>
    </submittedName>
</protein>